<dbReference type="EMBL" id="CAJJDM010000068">
    <property type="protein sequence ID" value="CAD8081866.1"/>
    <property type="molecule type" value="Genomic_DNA"/>
</dbReference>
<accession>A0A8S1MWP4</accession>
<dbReference type="AlphaFoldDB" id="A0A8S1MWP4"/>
<evidence type="ECO:0000313" key="3">
    <source>
        <dbReference type="Proteomes" id="UP000688137"/>
    </source>
</evidence>
<feature type="region of interest" description="Disordered" evidence="1">
    <location>
        <begin position="231"/>
        <end position="253"/>
    </location>
</feature>
<comment type="caution">
    <text evidence="2">The sequence shown here is derived from an EMBL/GenBank/DDBJ whole genome shotgun (WGS) entry which is preliminary data.</text>
</comment>
<feature type="compositionally biased region" description="Low complexity" evidence="1">
    <location>
        <begin position="237"/>
        <end position="253"/>
    </location>
</feature>
<dbReference type="Proteomes" id="UP000688137">
    <property type="component" value="Unassembled WGS sequence"/>
</dbReference>
<gene>
    <name evidence="2" type="ORF">PPRIM_AZ9-3.1.T0660209</name>
</gene>
<proteinExistence type="predicted"/>
<protein>
    <submittedName>
        <fullName evidence="2">Uncharacterized protein</fullName>
    </submittedName>
</protein>
<organism evidence="2 3">
    <name type="scientific">Paramecium primaurelia</name>
    <dbReference type="NCBI Taxonomy" id="5886"/>
    <lineage>
        <taxon>Eukaryota</taxon>
        <taxon>Sar</taxon>
        <taxon>Alveolata</taxon>
        <taxon>Ciliophora</taxon>
        <taxon>Intramacronucleata</taxon>
        <taxon>Oligohymenophorea</taxon>
        <taxon>Peniculida</taxon>
        <taxon>Parameciidae</taxon>
        <taxon>Paramecium</taxon>
    </lineage>
</organism>
<reference evidence="2" key="1">
    <citation type="submission" date="2021-01" db="EMBL/GenBank/DDBJ databases">
        <authorList>
            <consortium name="Genoscope - CEA"/>
            <person name="William W."/>
        </authorList>
    </citation>
    <scope>NUCLEOTIDE SEQUENCE</scope>
</reference>
<name>A0A8S1MWP4_PARPR</name>
<sequence length="309" mass="35637">MNNPSIMQFTQKESEFCWLVGLKAISTKQPMITMWLKSEQRKVDPSLLKNEFMKQFQSGFLHLNSIITGDRNKNSQIIKQISDTTVIAIVRIIREEGIKEFEQIRNDFQKLITIITYLSLTRSVMSDAVMKFLSNQQNESHQYLDNLLSTLAKIEQMKNVMNINKHDPIKDTQLYKLLFGKGNFYDPFTSNQQNTSSTQQPPQNQQVVQQVHVEKQATQVVSPMRQALTPISEQKQHQQQQMNQQTIVQQSQINKQTRPLVQVEDFSEDSGDSSVDLGNKYIVNAKPQKQQINGTDSDSEIQEIPNFKI</sequence>
<evidence type="ECO:0000256" key="1">
    <source>
        <dbReference type="SAM" id="MobiDB-lite"/>
    </source>
</evidence>
<evidence type="ECO:0000313" key="2">
    <source>
        <dbReference type="EMBL" id="CAD8081866.1"/>
    </source>
</evidence>
<keyword evidence="3" id="KW-1185">Reference proteome</keyword>
<dbReference type="OMA" id="QPMITMW"/>